<dbReference type="RefSeq" id="WP_035597499.1">
    <property type="nucleotide sequence ID" value="NZ_ARYM01000009.1"/>
</dbReference>
<organism evidence="1 2">
    <name type="scientific">Hyphomonas polymorpha PS728</name>
    <dbReference type="NCBI Taxonomy" id="1280954"/>
    <lineage>
        <taxon>Bacteria</taxon>
        <taxon>Pseudomonadati</taxon>
        <taxon>Pseudomonadota</taxon>
        <taxon>Alphaproteobacteria</taxon>
        <taxon>Hyphomonadales</taxon>
        <taxon>Hyphomonadaceae</taxon>
        <taxon>Hyphomonas</taxon>
    </lineage>
</organism>
<reference evidence="1 2" key="1">
    <citation type="journal article" date="2014" name="Antonie Van Leeuwenhoek">
        <title>Hyphomonas beringensis sp. nov. and Hyphomonas chukchiensis sp. nov., isolated from surface seawater of the Bering Sea and Chukchi Sea.</title>
        <authorList>
            <person name="Li C."/>
            <person name="Lai Q."/>
            <person name="Li G."/>
            <person name="Dong C."/>
            <person name="Wang J."/>
            <person name="Liao Y."/>
            <person name="Shao Z."/>
        </authorList>
    </citation>
    <scope>NUCLEOTIDE SEQUENCE [LARGE SCALE GENOMIC DNA]</scope>
    <source>
        <strain evidence="1 2">PS728</strain>
    </source>
</reference>
<name>A0A062VJK1_9PROT</name>
<dbReference type="PATRIC" id="fig|1280954.3.peg.1898"/>
<keyword evidence="2" id="KW-1185">Reference proteome</keyword>
<evidence type="ECO:0000313" key="2">
    <source>
        <dbReference type="Proteomes" id="UP000027100"/>
    </source>
</evidence>
<gene>
    <name evidence="1" type="ORF">HPO_09373</name>
</gene>
<dbReference type="Proteomes" id="UP000027100">
    <property type="component" value="Unassembled WGS sequence"/>
</dbReference>
<accession>A0A062VJK1</accession>
<proteinExistence type="predicted"/>
<dbReference type="AlphaFoldDB" id="A0A062VJK1"/>
<sequence length="199" mass="22255">MDITAPRPELWTRIAALLGALRALLRQAVPEHFASIAAEARLQLITATALVRRYIHALAGEITLPEPRPVGISRKPSNETPGKLQRRREALFCLIEETCPARHAAKSDGADTPFVQWALMMEVARRLVLVLNHPEKHALRLARMLRRRKGRVLKDLPVPSHILRRLPPWIDALLCRLDESARPEAWAAITAQGPPVLCG</sequence>
<dbReference type="EMBL" id="ARYM01000009">
    <property type="protein sequence ID" value="KCZ98755.1"/>
    <property type="molecule type" value="Genomic_DNA"/>
</dbReference>
<evidence type="ECO:0000313" key="1">
    <source>
        <dbReference type="EMBL" id="KCZ98755.1"/>
    </source>
</evidence>
<comment type="caution">
    <text evidence="1">The sequence shown here is derived from an EMBL/GenBank/DDBJ whole genome shotgun (WGS) entry which is preliminary data.</text>
</comment>
<dbReference type="OrthoDB" id="7621750at2"/>
<protein>
    <submittedName>
        <fullName evidence="1">Uncharacterized protein</fullName>
    </submittedName>
</protein>